<evidence type="ECO:0000256" key="2">
    <source>
        <dbReference type="RuleBase" id="RU003616"/>
    </source>
</evidence>
<dbReference type="AlphaFoldDB" id="A0A2K9LPK9"/>
<dbReference type="Pfam" id="PF00011">
    <property type="entry name" value="HSP20"/>
    <property type="match status" value="1"/>
</dbReference>
<dbReference type="KEGG" id="kak:Kalk_17290"/>
<accession>A0A2K9LPK9</accession>
<sequence length="134" mass="15526">MSIATLNPWQVLDQLHNDSLRRYNPRRWQPVVDICESKAGYEIHLELPGITPDQVKVELDDNILKISGEKVRNEEEGVEYRYRERAVGEFSRAFTLPEDADRNGISARFEHGLLVIGVQKKEQTQPRRIDIQVS</sequence>
<protein>
    <recommendedName>
        <fullName evidence="3">SHSP domain-containing protein</fullName>
    </recommendedName>
</protein>
<evidence type="ECO:0000313" key="4">
    <source>
        <dbReference type="EMBL" id="AUM14071.1"/>
    </source>
</evidence>
<dbReference type="PROSITE" id="PS01031">
    <property type="entry name" value="SHSP"/>
    <property type="match status" value="1"/>
</dbReference>
<dbReference type="Gene3D" id="2.60.40.790">
    <property type="match status" value="1"/>
</dbReference>
<keyword evidence="5" id="KW-1185">Reference proteome</keyword>
<gene>
    <name evidence="4" type="ORF">Kalk_17290</name>
</gene>
<organism evidence="4 5">
    <name type="scientific">Ketobacter alkanivorans</name>
    <dbReference type="NCBI Taxonomy" id="1917421"/>
    <lineage>
        <taxon>Bacteria</taxon>
        <taxon>Pseudomonadati</taxon>
        <taxon>Pseudomonadota</taxon>
        <taxon>Gammaproteobacteria</taxon>
        <taxon>Pseudomonadales</taxon>
        <taxon>Ketobacteraceae</taxon>
        <taxon>Ketobacter</taxon>
    </lineage>
</organism>
<name>A0A2K9LPK9_9GAMM</name>
<comment type="similarity">
    <text evidence="1 2">Belongs to the small heat shock protein (HSP20) family.</text>
</comment>
<dbReference type="EMBL" id="CP022684">
    <property type="protein sequence ID" value="AUM14071.1"/>
    <property type="molecule type" value="Genomic_DNA"/>
</dbReference>
<evidence type="ECO:0000259" key="3">
    <source>
        <dbReference type="PROSITE" id="PS01031"/>
    </source>
</evidence>
<dbReference type="InterPro" id="IPR008978">
    <property type="entry name" value="HSP20-like_chaperone"/>
</dbReference>
<dbReference type="Proteomes" id="UP000235116">
    <property type="component" value="Chromosome"/>
</dbReference>
<dbReference type="InterPro" id="IPR031107">
    <property type="entry name" value="Small_HSP"/>
</dbReference>
<proteinExistence type="inferred from homology"/>
<dbReference type="OrthoDB" id="9792695at2"/>
<feature type="domain" description="SHSP" evidence="3">
    <location>
        <begin position="22"/>
        <end position="134"/>
    </location>
</feature>
<evidence type="ECO:0000256" key="1">
    <source>
        <dbReference type="PROSITE-ProRule" id="PRU00285"/>
    </source>
</evidence>
<dbReference type="PANTHER" id="PTHR11527">
    <property type="entry name" value="HEAT-SHOCK PROTEIN 20 FAMILY MEMBER"/>
    <property type="match status" value="1"/>
</dbReference>
<dbReference type="SUPFAM" id="SSF49764">
    <property type="entry name" value="HSP20-like chaperones"/>
    <property type="match status" value="1"/>
</dbReference>
<dbReference type="RefSeq" id="WP_101895446.1">
    <property type="nucleotide sequence ID" value="NZ_CP022684.1"/>
</dbReference>
<reference evidence="5" key="1">
    <citation type="submission" date="2017-08" db="EMBL/GenBank/DDBJ databases">
        <title>Direct submision.</title>
        <authorList>
            <person name="Kim S.-J."/>
            <person name="Rhee S.-K."/>
        </authorList>
    </citation>
    <scope>NUCLEOTIDE SEQUENCE [LARGE SCALE GENOMIC DNA]</scope>
    <source>
        <strain evidence="5">GI5</strain>
    </source>
</reference>
<evidence type="ECO:0000313" key="5">
    <source>
        <dbReference type="Proteomes" id="UP000235116"/>
    </source>
</evidence>
<dbReference type="CDD" id="cd06464">
    <property type="entry name" value="ACD_sHsps-like"/>
    <property type="match status" value="1"/>
</dbReference>
<dbReference type="InterPro" id="IPR002068">
    <property type="entry name" value="A-crystallin/Hsp20_dom"/>
</dbReference>